<evidence type="ECO:0000313" key="3">
    <source>
        <dbReference type="Proteomes" id="UP000332933"/>
    </source>
</evidence>
<organism evidence="2 3">
    <name type="scientific">Aphanomyces stellatus</name>
    <dbReference type="NCBI Taxonomy" id="120398"/>
    <lineage>
        <taxon>Eukaryota</taxon>
        <taxon>Sar</taxon>
        <taxon>Stramenopiles</taxon>
        <taxon>Oomycota</taxon>
        <taxon>Saprolegniomycetes</taxon>
        <taxon>Saprolegniales</taxon>
        <taxon>Verrucalvaceae</taxon>
        <taxon>Aphanomyces</taxon>
    </lineage>
</organism>
<dbReference type="EMBL" id="VJMH01005443">
    <property type="protein sequence ID" value="KAF0695920.1"/>
    <property type="molecule type" value="Genomic_DNA"/>
</dbReference>
<evidence type="ECO:0000313" key="2">
    <source>
        <dbReference type="EMBL" id="VFT90134.1"/>
    </source>
</evidence>
<keyword evidence="3" id="KW-1185">Reference proteome</keyword>
<evidence type="ECO:0000313" key="1">
    <source>
        <dbReference type="EMBL" id="KAF0695920.1"/>
    </source>
</evidence>
<gene>
    <name evidence="2" type="primary">Aste57867_13295</name>
    <name evidence="1" type="ORF">As57867_013246</name>
    <name evidence="2" type="ORF">ASTE57867_13295</name>
</gene>
<dbReference type="EMBL" id="CAADRA010005464">
    <property type="protein sequence ID" value="VFT90134.1"/>
    <property type="molecule type" value="Genomic_DNA"/>
</dbReference>
<sequence length="383" mass="42794">MLMDVGATQDDTNATRLRQAARLRMRRLRAHEKDESARLQSTLVQLQSHLARLHAAGRHRGESEQAAIAFIKRKALREQVASQVKLVELLSAWVASQGPATQSRVSSECSSSSWLHATLPAHPAARHEGFEWLSKRVYHAAIRMCQTSLSARSPLHVVKRVDEAHSFNVHTCEMDDDGTSIAGTESHVQSIFFAHFKLVARAVWKLYGLTSNSVVSSLEVWTGRCGNIFLFWQQKGLLPPLVFVGTTHFSGKYHDTGVTLRRILRLFEDADRVVIVMTLVAEDDCFPLAPEDIRTRGCGWTIMERVTDSITVVRHSVLSMAPLTTHGVAALDEIGRAYGQGRAGVEHRRAYIERICNVASTKSHAEYQQVTALIRHFLQESSI</sequence>
<dbReference type="AlphaFoldDB" id="A0A485KY28"/>
<proteinExistence type="predicted"/>
<dbReference type="Proteomes" id="UP000332933">
    <property type="component" value="Unassembled WGS sequence"/>
</dbReference>
<accession>A0A485KY28</accession>
<protein>
    <submittedName>
        <fullName evidence="2">Aste57867_13295 protein</fullName>
    </submittedName>
</protein>
<name>A0A485KY28_9STRA</name>
<reference evidence="2 3" key="1">
    <citation type="submission" date="2019-03" db="EMBL/GenBank/DDBJ databases">
        <authorList>
            <person name="Gaulin E."/>
            <person name="Dumas B."/>
        </authorList>
    </citation>
    <scope>NUCLEOTIDE SEQUENCE [LARGE SCALE GENOMIC DNA]</scope>
    <source>
        <strain evidence="2">CBS 568.67</strain>
    </source>
</reference>
<reference evidence="1" key="2">
    <citation type="submission" date="2019-06" db="EMBL/GenBank/DDBJ databases">
        <title>Genomics analysis of Aphanomyces spp. identifies a new class of oomycete effector associated with host adaptation.</title>
        <authorList>
            <person name="Gaulin E."/>
        </authorList>
    </citation>
    <scope>NUCLEOTIDE SEQUENCE</scope>
    <source>
        <strain evidence="1">CBS 578.67</strain>
    </source>
</reference>